<dbReference type="Pfam" id="PF05157">
    <property type="entry name" value="MshEN"/>
    <property type="match status" value="1"/>
</dbReference>
<dbReference type="SUPFAM" id="SSF160246">
    <property type="entry name" value="EspE N-terminal domain-like"/>
    <property type="match status" value="1"/>
</dbReference>
<keyword evidence="3" id="KW-1185">Reference proteome</keyword>
<reference evidence="3" key="1">
    <citation type="submission" date="2020-06" db="EMBL/GenBank/DDBJ databases">
        <title>Draft genomic sequecing of Geomonas sp. Red745.</title>
        <authorList>
            <person name="Itoh H."/>
            <person name="Xu Z.X."/>
            <person name="Ushijima N."/>
            <person name="Masuda Y."/>
            <person name="Shiratori Y."/>
            <person name="Senoo K."/>
        </authorList>
    </citation>
    <scope>NUCLEOTIDE SEQUENCE [LARGE SCALE GENOMIC DNA]</scope>
    <source>
        <strain evidence="3">Red745</strain>
    </source>
</reference>
<protein>
    <submittedName>
        <fullName evidence="2">General secretion pathway protein GspE</fullName>
    </submittedName>
</protein>
<dbReference type="Proteomes" id="UP000587586">
    <property type="component" value="Unassembled WGS sequence"/>
</dbReference>
<proteinExistence type="predicted"/>
<organism evidence="2 3">
    <name type="scientific">Geomonas limicola</name>
    <dbReference type="NCBI Taxonomy" id="2740186"/>
    <lineage>
        <taxon>Bacteria</taxon>
        <taxon>Pseudomonadati</taxon>
        <taxon>Thermodesulfobacteriota</taxon>
        <taxon>Desulfuromonadia</taxon>
        <taxon>Geobacterales</taxon>
        <taxon>Geobacteraceae</taxon>
        <taxon>Geomonas</taxon>
    </lineage>
</organism>
<dbReference type="AlphaFoldDB" id="A0A6V8N4C9"/>
<dbReference type="EMBL" id="BLXZ01000002">
    <property type="protein sequence ID" value="GFO67408.1"/>
    <property type="molecule type" value="Genomic_DNA"/>
</dbReference>
<gene>
    <name evidence="2" type="ORF">GMLC_09870</name>
</gene>
<evidence type="ECO:0000259" key="1">
    <source>
        <dbReference type="Pfam" id="PF05157"/>
    </source>
</evidence>
<comment type="caution">
    <text evidence="2">The sequence shown here is derived from an EMBL/GenBank/DDBJ whole genome shotgun (WGS) entry which is preliminary data.</text>
</comment>
<dbReference type="RefSeq" id="WP_183359953.1">
    <property type="nucleotide sequence ID" value="NZ_BLXZ01000002.1"/>
</dbReference>
<evidence type="ECO:0000313" key="2">
    <source>
        <dbReference type="EMBL" id="GFO67408.1"/>
    </source>
</evidence>
<feature type="domain" description="Type II secretion system protein GspE N-terminal" evidence="1">
    <location>
        <begin position="58"/>
        <end position="144"/>
    </location>
</feature>
<evidence type="ECO:0000313" key="3">
    <source>
        <dbReference type="Proteomes" id="UP000587586"/>
    </source>
</evidence>
<dbReference type="Gene3D" id="3.30.300.160">
    <property type="entry name" value="Type II secretion system, protein E, N-terminal domain"/>
    <property type="match status" value="1"/>
</dbReference>
<name>A0A6V8N4C9_9BACT</name>
<dbReference type="InterPro" id="IPR007831">
    <property type="entry name" value="T2SS_GspE_N"/>
</dbReference>
<dbReference type="InterPro" id="IPR037257">
    <property type="entry name" value="T2SS_E_N_sf"/>
</dbReference>
<sequence>MAERLGEMLLQEGALTTTQLEEALSAQSIYGGRIGTNLVEMGLVSEEDLGRLLNQKLGVPCVTASSLESVPPAVIEALSPELAQRFRVVPVALEGRRLMVAMADPADFHAVEELGFATGLVIVPRVCPELRLSVALEHYYGIKRALRYIPMPEGARTVAARKALASLAGCAGSPSATAAGGNSASLAGGTGAHAAEVEGDDERSGAGAGFSVRPTVIDGGTASARRHGIEAVMEALSRRFVAATGEVEVVTVLMSYLAEEFDRAGFFSLKCGAAQWVQAVAEGANVSQFGGWLANLDRADLIKQVLFEKEPYLGMLSERAPEERIQAKIGGRPGCPVLLLPLVVEGTSIAFLMVEDEKGRLAPGLFDLRRVVAKAELAFEMLGLKKRICIV</sequence>
<accession>A0A6V8N4C9</accession>